<dbReference type="InterPro" id="IPR029057">
    <property type="entry name" value="PRTase-like"/>
</dbReference>
<dbReference type="Gene3D" id="3.40.50.2020">
    <property type="match status" value="1"/>
</dbReference>
<dbReference type="SUPFAM" id="SSF53271">
    <property type="entry name" value="PRTase-like"/>
    <property type="match status" value="1"/>
</dbReference>
<gene>
    <name evidence="1" type="ORF">UV42_C0013G0021</name>
</gene>
<comment type="caution">
    <text evidence="1">The sequence shown here is derived from an EMBL/GenBank/DDBJ whole genome shotgun (WGS) entry which is preliminary data.</text>
</comment>
<sequence length="203" mass="23050">MKYIIHDIDHLVFDFSGVTSLDVEQLTECIRTWDGWKNFTPNQTRIVFPGNGATDVRARLGEEWLKSWQTDNVSATRFWWPGTEPGAVVGLISKKGSFDFSTTDVVIIDDVISSGTTVSKIREQNAIWMPKTHWHAVAWIKQRACRLKGFESTFFGVEVGEKNRRVPINSLSTLLTNVEIAESYARRNFPNPEDFLTALAALR</sequence>
<dbReference type="InterPro" id="IPR000836">
    <property type="entry name" value="PRTase_dom"/>
</dbReference>
<protein>
    <recommendedName>
        <fullName evidence="3">Phosphoribosyltransferase domain-containing protein</fullName>
    </recommendedName>
</protein>
<organism evidence="1 2">
    <name type="scientific">Candidatus Magasanikbacteria bacterium GW2011_GWE2_42_7</name>
    <dbReference type="NCBI Taxonomy" id="1619052"/>
    <lineage>
        <taxon>Bacteria</taxon>
        <taxon>Candidatus Magasanikiibacteriota</taxon>
    </lineage>
</organism>
<accession>A0A0G1EC28</accession>
<dbReference type="CDD" id="cd06223">
    <property type="entry name" value="PRTases_typeI"/>
    <property type="match status" value="1"/>
</dbReference>
<evidence type="ECO:0000313" key="2">
    <source>
        <dbReference type="Proteomes" id="UP000033867"/>
    </source>
</evidence>
<proteinExistence type="predicted"/>
<dbReference type="AlphaFoldDB" id="A0A0G1EC28"/>
<reference evidence="1 2" key="1">
    <citation type="journal article" date="2015" name="Nature">
        <title>rRNA introns, odd ribosomes, and small enigmatic genomes across a large radiation of phyla.</title>
        <authorList>
            <person name="Brown C.T."/>
            <person name="Hug L.A."/>
            <person name="Thomas B.C."/>
            <person name="Sharon I."/>
            <person name="Castelle C.J."/>
            <person name="Singh A."/>
            <person name="Wilkins M.J."/>
            <person name="Williams K.H."/>
            <person name="Banfield J.F."/>
        </authorList>
    </citation>
    <scope>NUCLEOTIDE SEQUENCE [LARGE SCALE GENOMIC DNA]</scope>
</reference>
<name>A0A0G1EC28_9BACT</name>
<evidence type="ECO:0000313" key="1">
    <source>
        <dbReference type="EMBL" id="KKS72143.1"/>
    </source>
</evidence>
<dbReference type="Proteomes" id="UP000033867">
    <property type="component" value="Unassembled WGS sequence"/>
</dbReference>
<dbReference type="EMBL" id="LCEK01000013">
    <property type="protein sequence ID" value="KKS72143.1"/>
    <property type="molecule type" value="Genomic_DNA"/>
</dbReference>
<evidence type="ECO:0008006" key="3">
    <source>
        <dbReference type="Google" id="ProtNLM"/>
    </source>
</evidence>